<sequence>MAADNFFRQAIEGATFSFTARPEPVAGDLRMSWGIGVLLLSLFYARGKKGSFPKLQFLAHAIRTQEGREDVRALMAGRLRTTDISVRVEPWLNRAVSYAHGLGFVDVTKGKSVGLTEKGREVAAALDADKSVFKEERAFLAEVTKKLTEAQLTKIWRMEDLL</sequence>
<organism evidence="1 2">
    <name type="scientific">Methylobacterium nodulans (strain LMG 21967 / CNCM I-2342 / ORS 2060)</name>
    <dbReference type="NCBI Taxonomy" id="460265"/>
    <lineage>
        <taxon>Bacteria</taxon>
        <taxon>Pseudomonadati</taxon>
        <taxon>Pseudomonadota</taxon>
        <taxon>Alphaproteobacteria</taxon>
        <taxon>Hyphomicrobiales</taxon>
        <taxon>Methylobacteriaceae</taxon>
        <taxon>Methylobacterium</taxon>
    </lineage>
</organism>
<dbReference type="RefSeq" id="WP_015926999.1">
    <property type="nucleotide sequence ID" value="NC_011894.1"/>
</dbReference>
<dbReference type="eggNOG" id="ENOG5033DQK">
    <property type="taxonomic scope" value="Bacteria"/>
</dbReference>
<accession>B8I9N3</accession>
<evidence type="ECO:0000313" key="2">
    <source>
        <dbReference type="Proteomes" id="UP000008207"/>
    </source>
</evidence>
<proteinExistence type="predicted"/>
<protein>
    <submittedName>
        <fullName evidence="1">Uncharacterized protein</fullName>
    </submittedName>
</protein>
<dbReference type="HOGENOM" id="CLU_138425_0_0_5"/>
<dbReference type="AlphaFoldDB" id="B8I9N3"/>
<gene>
    <name evidence="1" type="ordered locus">Mnod_0242</name>
</gene>
<dbReference type="STRING" id="460265.Mnod_0242"/>
<dbReference type="OrthoDB" id="7848342at2"/>
<keyword evidence="2" id="KW-1185">Reference proteome</keyword>
<dbReference type="Proteomes" id="UP000008207">
    <property type="component" value="Chromosome"/>
</dbReference>
<reference evidence="1 2" key="1">
    <citation type="submission" date="2009-01" db="EMBL/GenBank/DDBJ databases">
        <title>Complete sequence of chromosome of Methylobacterium nodulans ORS 2060.</title>
        <authorList>
            <consortium name="US DOE Joint Genome Institute"/>
            <person name="Lucas S."/>
            <person name="Copeland A."/>
            <person name="Lapidus A."/>
            <person name="Glavina del Rio T."/>
            <person name="Dalin E."/>
            <person name="Tice H."/>
            <person name="Bruce D."/>
            <person name="Goodwin L."/>
            <person name="Pitluck S."/>
            <person name="Sims D."/>
            <person name="Brettin T."/>
            <person name="Detter J.C."/>
            <person name="Han C."/>
            <person name="Larimer F."/>
            <person name="Land M."/>
            <person name="Hauser L."/>
            <person name="Kyrpides N."/>
            <person name="Ivanova N."/>
            <person name="Marx C.J."/>
            <person name="Richardson P."/>
        </authorList>
    </citation>
    <scope>NUCLEOTIDE SEQUENCE [LARGE SCALE GENOMIC DNA]</scope>
    <source>
        <strain evidence="2">LMG 21967 / CNCM I-2342 / ORS 2060</strain>
    </source>
</reference>
<dbReference type="KEGG" id="mno:Mnod_0242"/>
<dbReference type="EMBL" id="CP001349">
    <property type="protein sequence ID" value="ACL55286.1"/>
    <property type="molecule type" value="Genomic_DNA"/>
</dbReference>
<evidence type="ECO:0000313" key="1">
    <source>
        <dbReference type="EMBL" id="ACL55286.1"/>
    </source>
</evidence>
<name>B8I9N3_METNO</name>